<accession>T1EWS8</accession>
<keyword evidence="3" id="KW-1185">Reference proteome</keyword>
<dbReference type="EnsemblMetazoa" id="HelroT165440">
    <property type="protein sequence ID" value="HelroP165440"/>
    <property type="gene ID" value="HelroG165440"/>
</dbReference>
<proteinExistence type="predicted"/>
<dbReference type="RefSeq" id="XP_009030265.1">
    <property type="nucleotide sequence ID" value="XM_009032017.1"/>
</dbReference>
<dbReference type="KEGG" id="hro:HELRODRAFT_165440"/>
<evidence type="ECO:0000313" key="2">
    <source>
        <dbReference type="EnsemblMetazoa" id="HelroP165440"/>
    </source>
</evidence>
<evidence type="ECO:0000313" key="1">
    <source>
        <dbReference type="EMBL" id="ESN91408.1"/>
    </source>
</evidence>
<dbReference type="Proteomes" id="UP000015101">
    <property type="component" value="Unassembled WGS sequence"/>
</dbReference>
<dbReference type="AlphaFoldDB" id="T1EWS8"/>
<reference evidence="3" key="1">
    <citation type="submission" date="2012-12" db="EMBL/GenBank/DDBJ databases">
        <authorList>
            <person name="Hellsten U."/>
            <person name="Grimwood J."/>
            <person name="Chapman J.A."/>
            <person name="Shapiro H."/>
            <person name="Aerts A."/>
            <person name="Otillar R.P."/>
            <person name="Terry A.Y."/>
            <person name="Boore J.L."/>
            <person name="Simakov O."/>
            <person name="Marletaz F."/>
            <person name="Cho S.-J."/>
            <person name="Edsinger-Gonzales E."/>
            <person name="Havlak P."/>
            <person name="Kuo D.-H."/>
            <person name="Larsson T."/>
            <person name="Lv J."/>
            <person name="Arendt D."/>
            <person name="Savage R."/>
            <person name="Osoegawa K."/>
            <person name="de Jong P."/>
            <person name="Lindberg D.R."/>
            <person name="Seaver E.C."/>
            <person name="Weisblat D.A."/>
            <person name="Putnam N.H."/>
            <person name="Grigoriev I.V."/>
            <person name="Rokhsar D.S."/>
        </authorList>
    </citation>
    <scope>NUCLEOTIDE SEQUENCE</scope>
</reference>
<dbReference type="GeneID" id="20201028"/>
<gene>
    <name evidence="2" type="primary">20201028</name>
    <name evidence="1" type="ORF">HELRODRAFT_165440</name>
</gene>
<protein>
    <submittedName>
        <fullName evidence="1 2">Uncharacterized protein</fullName>
    </submittedName>
</protein>
<dbReference type="HOGENOM" id="CLU_510285_0_0_1"/>
<reference evidence="1 3" key="2">
    <citation type="journal article" date="2013" name="Nature">
        <title>Insights into bilaterian evolution from three spiralian genomes.</title>
        <authorList>
            <person name="Simakov O."/>
            <person name="Marletaz F."/>
            <person name="Cho S.J."/>
            <person name="Edsinger-Gonzales E."/>
            <person name="Havlak P."/>
            <person name="Hellsten U."/>
            <person name="Kuo D.H."/>
            <person name="Larsson T."/>
            <person name="Lv J."/>
            <person name="Arendt D."/>
            <person name="Savage R."/>
            <person name="Osoegawa K."/>
            <person name="de Jong P."/>
            <person name="Grimwood J."/>
            <person name="Chapman J.A."/>
            <person name="Shapiro H."/>
            <person name="Aerts A."/>
            <person name="Otillar R.P."/>
            <person name="Terry A.Y."/>
            <person name="Boore J.L."/>
            <person name="Grigoriev I.V."/>
            <person name="Lindberg D.R."/>
            <person name="Seaver E.C."/>
            <person name="Weisblat D.A."/>
            <person name="Putnam N.H."/>
            <person name="Rokhsar D.S."/>
        </authorList>
    </citation>
    <scope>NUCLEOTIDE SEQUENCE</scope>
</reference>
<dbReference type="EMBL" id="AMQM01002054">
    <property type="status" value="NOT_ANNOTATED_CDS"/>
    <property type="molecule type" value="Genomic_DNA"/>
</dbReference>
<sequence length="534" mass="60416">MAGETKIQMLKRIMGVSLKNGLNNEEKVLSEDMRALGLKPGLVQNGEKCKKWNALETPEKSDKNLELSPPPQREQASFERLDSNIMETPLIEIKLPKTLKHWTGANTYFQLHRTSLPNVSDINHFTTSFKSLIYNYFASNYGTKDLKQLKLLGRNDHSFDMKISTLSKQIRTKLLSMKNAKTEKHVDITKQLKVKFWSTCKKLFNPSNSLTPSFRIDDCKKYFYNILHDPFHNKFRLPNWVPTLQQPTIPCNINPPTYHEIATVIRKCKHRTSPCLLDQISIIVFKKCPMLRTIPHQLIVKCWKSATIPSSNTGIKLPKLSTQWSEANAFFQLEFRYLDVITDIDSFANSGSTTSQFNNNFWKSCKSSFSSSPNTPPQFSVVDASNFYRKGLIADNKTSFELPEWIPPLPPPSFAGDTGLPFYNEVASIVKKCKAKATPCPLDRISTIALKRDVRFNNIPLPDHQRKLLINANQDIEMGGELFFPILWFSGVMECVVEGGVGAVVVGMGDGIDGAEKDVNWLPLSVVMVSGTPY</sequence>
<dbReference type="CTD" id="20201028"/>
<dbReference type="EMBL" id="AMQM01002055">
    <property type="status" value="NOT_ANNOTATED_CDS"/>
    <property type="molecule type" value="Genomic_DNA"/>
</dbReference>
<dbReference type="EMBL" id="KB097700">
    <property type="protein sequence ID" value="ESN91408.1"/>
    <property type="molecule type" value="Genomic_DNA"/>
</dbReference>
<dbReference type="OrthoDB" id="416119at2759"/>
<organism evidence="2 3">
    <name type="scientific">Helobdella robusta</name>
    <name type="common">Californian leech</name>
    <dbReference type="NCBI Taxonomy" id="6412"/>
    <lineage>
        <taxon>Eukaryota</taxon>
        <taxon>Metazoa</taxon>
        <taxon>Spiralia</taxon>
        <taxon>Lophotrochozoa</taxon>
        <taxon>Annelida</taxon>
        <taxon>Clitellata</taxon>
        <taxon>Hirudinea</taxon>
        <taxon>Rhynchobdellida</taxon>
        <taxon>Glossiphoniidae</taxon>
        <taxon>Helobdella</taxon>
    </lineage>
</organism>
<evidence type="ECO:0000313" key="3">
    <source>
        <dbReference type="Proteomes" id="UP000015101"/>
    </source>
</evidence>
<name>T1EWS8_HELRO</name>
<dbReference type="InParanoid" id="T1EWS8"/>
<reference evidence="2" key="3">
    <citation type="submission" date="2015-06" db="UniProtKB">
        <authorList>
            <consortium name="EnsemblMetazoa"/>
        </authorList>
    </citation>
    <scope>IDENTIFICATION</scope>
</reference>